<accession>A0A170PE72</accession>
<dbReference type="InterPro" id="IPR038010">
    <property type="entry name" value="YhfW_C"/>
</dbReference>
<dbReference type="GO" id="GO:0005737">
    <property type="term" value="C:cytoplasm"/>
    <property type="evidence" value="ECO:0007669"/>
    <property type="project" value="TreeGrafter"/>
</dbReference>
<dbReference type="KEGG" id="pbf:CFX0092_A0535"/>
<dbReference type="FunFam" id="2.102.10.10:FF:000014">
    <property type="entry name" value="Oxidoreductase, FAD dependent"/>
    <property type="match status" value="1"/>
</dbReference>
<dbReference type="SUPFAM" id="SSF51905">
    <property type="entry name" value="FAD/NAD(P)-binding domain"/>
    <property type="match status" value="1"/>
</dbReference>
<proteinExistence type="predicted"/>
<evidence type="ECO:0000259" key="6">
    <source>
        <dbReference type="PROSITE" id="PS51296"/>
    </source>
</evidence>
<evidence type="ECO:0000313" key="7">
    <source>
        <dbReference type="EMBL" id="CUS02413.2"/>
    </source>
</evidence>
<evidence type="ECO:0000313" key="8">
    <source>
        <dbReference type="Proteomes" id="UP000215027"/>
    </source>
</evidence>
<evidence type="ECO:0000256" key="5">
    <source>
        <dbReference type="ARBA" id="ARBA00023157"/>
    </source>
</evidence>
<dbReference type="GO" id="GO:0016705">
    <property type="term" value="F:oxidoreductase activity, acting on paired donors, with incorporation or reduction of molecular oxygen"/>
    <property type="evidence" value="ECO:0007669"/>
    <property type="project" value="UniProtKB-ARBA"/>
</dbReference>
<organism evidence="7 8">
    <name type="scientific">Candidatus Promineifilum breve</name>
    <dbReference type="NCBI Taxonomy" id="1806508"/>
    <lineage>
        <taxon>Bacteria</taxon>
        <taxon>Bacillati</taxon>
        <taxon>Chloroflexota</taxon>
        <taxon>Ardenticatenia</taxon>
        <taxon>Candidatus Promineifilales</taxon>
        <taxon>Candidatus Promineifilaceae</taxon>
        <taxon>Candidatus Promineifilum</taxon>
    </lineage>
</organism>
<dbReference type="OrthoDB" id="9767869at2"/>
<dbReference type="RefSeq" id="WP_095042027.1">
    <property type="nucleotide sequence ID" value="NZ_LN890655.1"/>
</dbReference>
<keyword evidence="2" id="KW-0479">Metal-binding</keyword>
<dbReference type="Proteomes" id="UP000215027">
    <property type="component" value="Chromosome I"/>
</dbReference>
<keyword evidence="8" id="KW-1185">Reference proteome</keyword>
<dbReference type="Pfam" id="PF00355">
    <property type="entry name" value="Rieske"/>
    <property type="match status" value="1"/>
</dbReference>
<keyword evidence="1" id="KW-0001">2Fe-2S</keyword>
<gene>
    <name evidence="7" type="ORF">CFX0092_A0535</name>
</gene>
<dbReference type="InterPro" id="IPR005805">
    <property type="entry name" value="Rieske_Fe-S_prot_C"/>
</dbReference>
<dbReference type="Gene3D" id="2.102.10.10">
    <property type="entry name" value="Rieske [2Fe-2S] iron-sulphur domain"/>
    <property type="match status" value="1"/>
</dbReference>
<dbReference type="PRINTS" id="PR00162">
    <property type="entry name" value="RIESKE"/>
</dbReference>
<dbReference type="AlphaFoldDB" id="A0A170PE72"/>
<feature type="domain" description="Rieske" evidence="6">
    <location>
        <begin position="417"/>
        <end position="499"/>
    </location>
</feature>
<dbReference type="GO" id="GO:0016020">
    <property type="term" value="C:membrane"/>
    <property type="evidence" value="ECO:0007669"/>
    <property type="project" value="InterPro"/>
</dbReference>
<sequence>MDKTSVWEATAPSHAFPALRGETTADVAIVGGGITGISAAMLLAWAGRSVVVIEAQQIGFGTTGNSTGNLYAIVDDGLWKIRDKWDQDTATDVAQSRTETVDFLERVIAQYKLDCAFARRRQYLFVAQDAPQQDEMLEQLMEEYETVRAAGLEATLVDETPLPWPVARALLIENQAQFHPAAFTRGLAEALNGDRCRIHENSRALEIDGDKGFVRTEAGVVHAERIIVATHSPVGLYGVQTVLGPYRDYGIAARLNNGAYPEGIFWSREEKTHSIRSTTAGDQTYLIVIGEEHKTGQHDDAPHYYENVEEYARSHFDVAEITHRWSAQGYRSADLLPYIGPAAGNDNVYIAAGFGTNGLIYGPLAAQIIADDIIGRENRWADRYRARRVSVTKSAREFLRENLDNAEQYLRGYLTKADVASVADVAPGTGALVEIDGDKVALYRQPSGELIALSPVCTHLGCIVRWNAAETSWDCPCHGSRFNYDGEVIEGPALSPLARKEISPAAVIAELDK</sequence>
<dbReference type="InterPro" id="IPR036188">
    <property type="entry name" value="FAD/NAD-bd_sf"/>
</dbReference>
<dbReference type="Gene3D" id="3.50.50.60">
    <property type="entry name" value="FAD/NAD(P)-binding domain"/>
    <property type="match status" value="1"/>
</dbReference>
<dbReference type="CDD" id="cd03477">
    <property type="entry name" value="Rieske_YhfW_C"/>
    <property type="match status" value="1"/>
</dbReference>
<dbReference type="PANTHER" id="PTHR13847">
    <property type="entry name" value="SARCOSINE DEHYDROGENASE-RELATED"/>
    <property type="match status" value="1"/>
</dbReference>
<dbReference type="Gene3D" id="3.30.9.10">
    <property type="entry name" value="D-Amino Acid Oxidase, subunit A, domain 2"/>
    <property type="match status" value="1"/>
</dbReference>
<dbReference type="InterPro" id="IPR036922">
    <property type="entry name" value="Rieske_2Fe-2S_sf"/>
</dbReference>
<dbReference type="InterPro" id="IPR017941">
    <property type="entry name" value="Rieske_2Fe-2S"/>
</dbReference>
<dbReference type="InterPro" id="IPR006076">
    <property type="entry name" value="FAD-dep_OxRdtase"/>
</dbReference>
<keyword evidence="5" id="KW-1015">Disulfide bond</keyword>
<protein>
    <submittedName>
        <fullName evidence="7">FAD dependent oxidoreductase family protein</fullName>
    </submittedName>
</protein>
<evidence type="ECO:0000256" key="3">
    <source>
        <dbReference type="ARBA" id="ARBA00023004"/>
    </source>
</evidence>
<dbReference type="GO" id="GO:0004497">
    <property type="term" value="F:monooxygenase activity"/>
    <property type="evidence" value="ECO:0007669"/>
    <property type="project" value="UniProtKB-ARBA"/>
</dbReference>
<evidence type="ECO:0000256" key="2">
    <source>
        <dbReference type="ARBA" id="ARBA00022723"/>
    </source>
</evidence>
<dbReference type="GO" id="GO:0046872">
    <property type="term" value="F:metal ion binding"/>
    <property type="evidence" value="ECO:0007669"/>
    <property type="project" value="UniProtKB-KW"/>
</dbReference>
<name>A0A170PE72_9CHLR</name>
<keyword evidence="3" id="KW-0408">Iron</keyword>
<reference evidence="7" key="1">
    <citation type="submission" date="2016-01" db="EMBL/GenBank/DDBJ databases">
        <authorList>
            <person name="Mcilroy J.S."/>
            <person name="Karst M S."/>
            <person name="Albertsen M."/>
        </authorList>
    </citation>
    <scope>NUCLEOTIDE SEQUENCE</scope>
    <source>
        <strain evidence="7">Cfx-K</strain>
    </source>
</reference>
<evidence type="ECO:0000256" key="1">
    <source>
        <dbReference type="ARBA" id="ARBA00022714"/>
    </source>
</evidence>
<dbReference type="GO" id="GO:0051537">
    <property type="term" value="F:2 iron, 2 sulfur cluster binding"/>
    <property type="evidence" value="ECO:0007669"/>
    <property type="project" value="UniProtKB-KW"/>
</dbReference>
<evidence type="ECO:0000256" key="4">
    <source>
        <dbReference type="ARBA" id="ARBA00023014"/>
    </source>
</evidence>
<dbReference type="EMBL" id="LN890655">
    <property type="protein sequence ID" value="CUS02413.2"/>
    <property type="molecule type" value="Genomic_DNA"/>
</dbReference>
<dbReference type="Pfam" id="PF01266">
    <property type="entry name" value="DAO"/>
    <property type="match status" value="1"/>
</dbReference>
<dbReference type="PROSITE" id="PS51296">
    <property type="entry name" value="RIESKE"/>
    <property type="match status" value="1"/>
</dbReference>
<dbReference type="SUPFAM" id="SSF50022">
    <property type="entry name" value="ISP domain"/>
    <property type="match status" value="1"/>
</dbReference>
<keyword evidence="4" id="KW-0411">Iron-sulfur</keyword>